<dbReference type="EMBL" id="OY288114">
    <property type="protein sequence ID" value="CAJ0853392.1"/>
    <property type="molecule type" value="Genomic_DNA"/>
</dbReference>
<reference evidence="1" key="1">
    <citation type="submission" date="2023-07" db="EMBL/GenBank/DDBJ databases">
        <authorList>
            <person name="Pelsma A.J. K."/>
        </authorList>
    </citation>
    <scope>NUCLEOTIDE SEQUENCE</scope>
</reference>
<sequence>MGGGASWRDIRGQFLEHGGAKGRRLSFVHCKPGHALDGITAESFEFLLNR</sequence>
<gene>
    <name evidence="1" type="ORF">AMST5_00643</name>
</gene>
<accession>A0AA48M0P5</accession>
<organism evidence="1">
    <name type="scientific">freshwater sediment metagenome</name>
    <dbReference type="NCBI Taxonomy" id="556182"/>
    <lineage>
        <taxon>unclassified sequences</taxon>
        <taxon>metagenomes</taxon>
        <taxon>ecological metagenomes</taxon>
    </lineage>
</organism>
<dbReference type="AlphaFoldDB" id="A0AA48M0P5"/>
<evidence type="ECO:0000313" key="1">
    <source>
        <dbReference type="EMBL" id="CAJ0853392.1"/>
    </source>
</evidence>
<name>A0AA48M0P5_9ZZZZ</name>
<protein>
    <submittedName>
        <fullName evidence="1">Uncharacterized protein</fullName>
    </submittedName>
</protein>
<proteinExistence type="predicted"/>